<dbReference type="AlphaFoldDB" id="A0A839UN65"/>
<comment type="caution">
    <text evidence="2">The sequence shown here is derived from an EMBL/GenBank/DDBJ whole genome shotgun (WGS) entry which is preliminary data.</text>
</comment>
<dbReference type="GO" id="GO:0019159">
    <property type="term" value="F:nicotinamide-nucleotide amidase activity"/>
    <property type="evidence" value="ECO:0007669"/>
    <property type="project" value="UniProtKB-EC"/>
</dbReference>
<gene>
    <name evidence="2" type="ORF">FHS30_001173</name>
</gene>
<dbReference type="Gene3D" id="3.90.950.20">
    <property type="entry name" value="CinA-like"/>
    <property type="match status" value="1"/>
</dbReference>
<organism evidence="2 3">
    <name type="scientific">Simiduia aestuariiviva</name>
    <dbReference type="NCBI Taxonomy" id="1510459"/>
    <lineage>
        <taxon>Bacteria</taxon>
        <taxon>Pseudomonadati</taxon>
        <taxon>Pseudomonadota</taxon>
        <taxon>Gammaproteobacteria</taxon>
        <taxon>Cellvibrionales</taxon>
        <taxon>Cellvibrionaceae</taxon>
        <taxon>Simiduia</taxon>
    </lineage>
</organism>
<evidence type="ECO:0000313" key="3">
    <source>
        <dbReference type="Proteomes" id="UP000559987"/>
    </source>
</evidence>
<protein>
    <submittedName>
        <fullName evidence="2">Nicotinamide-nucleotide amidase</fullName>
        <ecNumber evidence="2">3.5.1.42</ecNumber>
    </submittedName>
</protein>
<name>A0A839UN65_9GAMM</name>
<dbReference type="InterPro" id="IPR036653">
    <property type="entry name" value="CinA-like_C"/>
</dbReference>
<evidence type="ECO:0000313" key="2">
    <source>
        <dbReference type="EMBL" id="MBB3167989.1"/>
    </source>
</evidence>
<dbReference type="RefSeq" id="WP_183909308.1">
    <property type="nucleotide sequence ID" value="NZ_JACHXZ010000002.1"/>
</dbReference>
<dbReference type="EC" id="3.5.1.42" evidence="2"/>
<dbReference type="SUPFAM" id="SSF142433">
    <property type="entry name" value="CinA-like"/>
    <property type="match status" value="1"/>
</dbReference>
<dbReference type="Proteomes" id="UP000559987">
    <property type="component" value="Unassembled WGS sequence"/>
</dbReference>
<sequence>MSDYDLVVALGRMLSGSGLSVSCAESCTGGGVAQAFTAVPGSSQWFGYGWVTYANAAKMTQLGVSESVLMADGAVSRSVAQQMAEGARRASGSDWALATTGIAGPGGGGVTKPVGTVWFAWAGPQGVEAECQVFSGSREQVRAQAVTAALAGLHQRLQQTTV</sequence>
<dbReference type="InterPro" id="IPR008136">
    <property type="entry name" value="CinA_C"/>
</dbReference>
<dbReference type="NCBIfam" id="TIGR00199">
    <property type="entry name" value="PncC_domain"/>
    <property type="match status" value="1"/>
</dbReference>
<keyword evidence="3" id="KW-1185">Reference proteome</keyword>
<dbReference type="EMBL" id="JACHXZ010000002">
    <property type="protein sequence ID" value="MBB3167989.1"/>
    <property type="molecule type" value="Genomic_DNA"/>
</dbReference>
<evidence type="ECO:0000259" key="1">
    <source>
        <dbReference type="Pfam" id="PF02464"/>
    </source>
</evidence>
<keyword evidence="2" id="KW-0378">Hydrolase</keyword>
<dbReference type="Pfam" id="PF02464">
    <property type="entry name" value="CinA"/>
    <property type="match status" value="1"/>
</dbReference>
<feature type="domain" description="CinA C-terminal" evidence="1">
    <location>
        <begin position="7"/>
        <end position="156"/>
    </location>
</feature>
<reference evidence="2 3" key="1">
    <citation type="submission" date="2020-08" db="EMBL/GenBank/DDBJ databases">
        <title>Genomic Encyclopedia of Type Strains, Phase III (KMG-III): the genomes of soil and plant-associated and newly described type strains.</title>
        <authorList>
            <person name="Whitman W."/>
        </authorList>
    </citation>
    <scope>NUCLEOTIDE SEQUENCE [LARGE SCALE GENOMIC DNA]</scope>
    <source>
        <strain evidence="2 3">CECT 8571</strain>
    </source>
</reference>
<accession>A0A839UN65</accession>
<proteinExistence type="predicted"/>